<organism evidence="2">
    <name type="scientific">uncultured Caudovirales phage</name>
    <dbReference type="NCBI Taxonomy" id="2100421"/>
    <lineage>
        <taxon>Viruses</taxon>
        <taxon>Duplodnaviria</taxon>
        <taxon>Heunggongvirae</taxon>
        <taxon>Uroviricota</taxon>
        <taxon>Caudoviricetes</taxon>
        <taxon>Peduoviridae</taxon>
        <taxon>Maltschvirus</taxon>
        <taxon>Maltschvirus maltsch</taxon>
    </lineage>
</organism>
<proteinExistence type="predicted"/>
<evidence type="ECO:0000313" key="2">
    <source>
        <dbReference type="EMBL" id="CAB4123925.1"/>
    </source>
</evidence>
<accession>A0A6J5KRU3</accession>
<sequence length="219" mass="24364">MIDAPSVNASDYLDAEDEDVAPKHGTTVQAGWGDADKFLKPKSNGDYPTDFRFSDQQQLVRFLEDAPFRIYEQHWIEREGKKSFVCLSDDEGGCPLCTIAGDKARAKFAFNVLVLSDEEQTVQILTAPPTLARQLRAANDDPRRGPLTKFYWAISRQGSGPQTTYTLDRVRATDLAEEWELDPTKVEATASASVSYGPEAIYTNPREELLTVARSLVAN</sequence>
<evidence type="ECO:0000256" key="1">
    <source>
        <dbReference type="SAM" id="MobiDB-lite"/>
    </source>
</evidence>
<protein>
    <submittedName>
        <fullName evidence="2">Uncharacterized protein</fullName>
    </submittedName>
</protein>
<gene>
    <name evidence="2" type="ORF">UFOVP45_62</name>
</gene>
<feature type="region of interest" description="Disordered" evidence="1">
    <location>
        <begin position="1"/>
        <end position="28"/>
    </location>
</feature>
<dbReference type="EMBL" id="LR796175">
    <property type="protein sequence ID" value="CAB4123925.1"/>
    <property type="molecule type" value="Genomic_DNA"/>
</dbReference>
<reference evidence="2" key="1">
    <citation type="submission" date="2020-04" db="EMBL/GenBank/DDBJ databases">
        <authorList>
            <person name="Chiriac C."/>
            <person name="Salcher M."/>
            <person name="Ghai R."/>
            <person name="Kavagutti S V."/>
        </authorList>
    </citation>
    <scope>NUCLEOTIDE SEQUENCE</scope>
</reference>
<name>A0A6J5KRU3_9CAUD</name>